<comment type="caution">
    <text evidence="2">The sequence shown here is derived from an EMBL/GenBank/DDBJ whole genome shotgun (WGS) entry which is preliminary data.</text>
</comment>
<evidence type="ECO:0000313" key="3">
    <source>
        <dbReference type="Proteomes" id="UP000288168"/>
    </source>
</evidence>
<organism evidence="2 3">
    <name type="scientific">Fusarium duplospermum</name>
    <dbReference type="NCBI Taxonomy" id="1325734"/>
    <lineage>
        <taxon>Eukaryota</taxon>
        <taxon>Fungi</taxon>
        <taxon>Dikarya</taxon>
        <taxon>Ascomycota</taxon>
        <taxon>Pezizomycotina</taxon>
        <taxon>Sordariomycetes</taxon>
        <taxon>Hypocreomycetidae</taxon>
        <taxon>Hypocreales</taxon>
        <taxon>Nectriaceae</taxon>
        <taxon>Fusarium</taxon>
        <taxon>Fusarium solani species complex</taxon>
    </lineage>
</organism>
<dbReference type="EMBL" id="NKCI01000018">
    <property type="protein sequence ID" value="RSL67958.1"/>
    <property type="molecule type" value="Genomic_DNA"/>
</dbReference>
<accession>A0A428QRV0</accession>
<feature type="region of interest" description="Disordered" evidence="1">
    <location>
        <begin position="50"/>
        <end position="69"/>
    </location>
</feature>
<keyword evidence="3" id="KW-1185">Reference proteome</keyword>
<evidence type="ECO:0000256" key="1">
    <source>
        <dbReference type="SAM" id="MobiDB-lite"/>
    </source>
</evidence>
<sequence length="69" mass="7712">MFILCLDAPVAECLCKDGPFRNSVIARLRMSKSFSILFCTQGIDQATQQQKQSYTQQQNQLSLGDDPLA</sequence>
<protein>
    <submittedName>
        <fullName evidence="2">Uncharacterized protein</fullName>
    </submittedName>
</protein>
<reference evidence="2 3" key="1">
    <citation type="submission" date="2017-06" db="EMBL/GenBank/DDBJ databases">
        <title>Comparative genomic analysis of Ambrosia Fusariam Clade fungi.</title>
        <authorList>
            <person name="Stajich J.E."/>
            <person name="Carrillo J."/>
            <person name="Kijimoto T."/>
            <person name="Eskalen A."/>
            <person name="O'Donnell K."/>
            <person name="Kasson M."/>
        </authorList>
    </citation>
    <scope>NUCLEOTIDE SEQUENCE [LARGE SCALE GENOMIC DNA]</scope>
    <source>
        <strain evidence="2 3">NRRL62584</strain>
    </source>
</reference>
<dbReference type="AlphaFoldDB" id="A0A428QRV0"/>
<evidence type="ECO:0000313" key="2">
    <source>
        <dbReference type="EMBL" id="RSL67958.1"/>
    </source>
</evidence>
<feature type="compositionally biased region" description="Low complexity" evidence="1">
    <location>
        <begin position="50"/>
        <end position="60"/>
    </location>
</feature>
<name>A0A428QRV0_9HYPO</name>
<gene>
    <name evidence="2" type="ORF">CEP54_003035</name>
</gene>
<dbReference type="Proteomes" id="UP000288168">
    <property type="component" value="Unassembled WGS sequence"/>
</dbReference>
<proteinExistence type="predicted"/>